<dbReference type="EMBL" id="AP018664">
    <property type="protein sequence ID" value="BBD99272.1"/>
    <property type="molecule type" value="Genomic_DNA"/>
</dbReference>
<keyword evidence="6" id="KW-1185">Reference proteome</keyword>
<evidence type="ECO:0000256" key="2">
    <source>
        <dbReference type="SAM" id="MobiDB-lite"/>
    </source>
</evidence>
<protein>
    <submittedName>
        <fullName evidence="5">Alpha/beta hydrolase</fullName>
    </submittedName>
</protein>
<evidence type="ECO:0000313" key="5">
    <source>
        <dbReference type="EMBL" id="BBD99272.1"/>
    </source>
</evidence>
<dbReference type="InterPro" id="IPR050300">
    <property type="entry name" value="GDXG_lipolytic_enzyme"/>
</dbReference>
<gene>
    <name evidence="5" type="ORF">SAMIE_1027730</name>
</gene>
<evidence type="ECO:0000313" key="6">
    <source>
        <dbReference type="Proteomes" id="UP000279959"/>
    </source>
</evidence>
<proteinExistence type="predicted"/>
<dbReference type="InterPro" id="IPR049492">
    <property type="entry name" value="BD-FAE-like_dom"/>
</dbReference>
<feature type="domain" description="BD-FAE-like" evidence="4">
    <location>
        <begin position="91"/>
        <end position="187"/>
    </location>
</feature>
<dbReference type="SUPFAM" id="SSF53474">
    <property type="entry name" value="alpha/beta-Hydrolases"/>
    <property type="match status" value="1"/>
</dbReference>
<feature type="compositionally biased region" description="Pro residues" evidence="2">
    <location>
        <begin position="28"/>
        <end position="43"/>
    </location>
</feature>
<evidence type="ECO:0000256" key="1">
    <source>
        <dbReference type="ARBA" id="ARBA00022801"/>
    </source>
</evidence>
<dbReference type="GO" id="GO:0016787">
    <property type="term" value="F:hydrolase activity"/>
    <property type="evidence" value="ECO:0007669"/>
    <property type="project" value="UniProtKB-KW"/>
</dbReference>
<dbReference type="KEGG" id="sami:SAMIE_1027730"/>
<accession>A0A494WEP6</accession>
<dbReference type="AlphaFoldDB" id="A0A494WEP6"/>
<keyword evidence="1 5" id="KW-0378">Hydrolase</keyword>
<feature type="signal peptide" evidence="3">
    <location>
        <begin position="1"/>
        <end position="23"/>
    </location>
</feature>
<dbReference type="Pfam" id="PF20434">
    <property type="entry name" value="BD-FAE"/>
    <property type="match status" value="1"/>
</dbReference>
<dbReference type="InterPro" id="IPR029058">
    <property type="entry name" value="AB_hydrolase_fold"/>
</dbReference>
<evidence type="ECO:0000256" key="3">
    <source>
        <dbReference type="SAM" id="SignalP"/>
    </source>
</evidence>
<keyword evidence="3" id="KW-0732">Signal</keyword>
<feature type="chain" id="PRO_5019801817" evidence="3">
    <location>
        <begin position="24"/>
        <end position="313"/>
    </location>
</feature>
<reference evidence="5 6" key="1">
    <citation type="submission" date="2018-05" db="EMBL/GenBank/DDBJ databases">
        <title>Complete Genome Sequence of the Nonylphenol-Degrading Bacterium Sphingobium amiense DSM 16289T.</title>
        <authorList>
            <person name="Ootsuka M."/>
            <person name="Nishizawa T."/>
            <person name="Ohta H."/>
        </authorList>
    </citation>
    <scope>NUCLEOTIDE SEQUENCE [LARGE SCALE GENOMIC DNA]</scope>
    <source>
        <strain evidence="5 6">DSM 16289</strain>
    </source>
</reference>
<dbReference type="Proteomes" id="UP000279959">
    <property type="component" value="Chromosome"/>
</dbReference>
<evidence type="ECO:0000259" key="4">
    <source>
        <dbReference type="Pfam" id="PF20434"/>
    </source>
</evidence>
<sequence>MRATALALLACLASLILSTPAMAQPSPSALPPRAPRPLNPPPQQVFALWPEGAPGTDPARRKEPEKAESYYIRNIHDPSLTAYPADPRHDNGAAVIVIPGGGHGFLVWKTEGTDVALRLNQMGVHAFVLKYRLAREEGSTYSIERDAAADTRRAIRYLRANAASLGIDPHRVGVMGFSAGGELVSLVSDNPEPARGWKPDAVDRQDGRPDFQILVFPGPLGVPDKAAKDAPPAFITSGSLDACCMLPALNLYTRLQAQGVPAELHIYAEADHAFNLGERSGLLSLQHWPERLADWLADGGWLDGRGGKAVPRR</sequence>
<dbReference type="Gene3D" id="3.40.50.1820">
    <property type="entry name" value="alpha/beta hydrolase"/>
    <property type="match status" value="1"/>
</dbReference>
<organism evidence="5 6">
    <name type="scientific">Sphingobium amiense</name>
    <dbReference type="NCBI Taxonomy" id="135719"/>
    <lineage>
        <taxon>Bacteria</taxon>
        <taxon>Pseudomonadati</taxon>
        <taxon>Pseudomonadota</taxon>
        <taxon>Alphaproteobacteria</taxon>
        <taxon>Sphingomonadales</taxon>
        <taxon>Sphingomonadaceae</taxon>
        <taxon>Sphingobium</taxon>
    </lineage>
</organism>
<feature type="region of interest" description="Disordered" evidence="2">
    <location>
        <begin position="23"/>
        <end position="44"/>
    </location>
</feature>
<dbReference type="PANTHER" id="PTHR48081:SF6">
    <property type="entry name" value="PEPTIDASE S9 PROLYL OLIGOPEPTIDASE CATALYTIC DOMAIN-CONTAINING PROTEIN"/>
    <property type="match status" value="1"/>
</dbReference>
<name>A0A494WEP6_9SPHN</name>
<dbReference type="PANTHER" id="PTHR48081">
    <property type="entry name" value="AB HYDROLASE SUPERFAMILY PROTEIN C4A8.06C"/>
    <property type="match status" value="1"/>
</dbReference>